<organism evidence="1 2">
    <name type="scientific">Rhizobium tumorigenes</name>
    <dbReference type="NCBI Taxonomy" id="2041385"/>
    <lineage>
        <taxon>Bacteria</taxon>
        <taxon>Pseudomonadati</taxon>
        <taxon>Pseudomonadota</taxon>
        <taxon>Alphaproteobacteria</taxon>
        <taxon>Hyphomicrobiales</taxon>
        <taxon>Rhizobiaceae</taxon>
        <taxon>Rhizobium/Agrobacterium group</taxon>
        <taxon>Rhizobium</taxon>
    </lineage>
</organism>
<reference evidence="2" key="2">
    <citation type="journal article" date="2023" name="MicrobiologyOpen">
        <title>Genomics of the tumorigenes clade of the family Rhizobiaceae and description of Rhizobium rhododendri sp. nov.</title>
        <authorList>
            <person name="Kuzmanovic N."/>
            <person name="diCenzo G.C."/>
            <person name="Bunk B."/>
            <person name="Sproeer C."/>
            <person name="Fruehling A."/>
            <person name="Neumann-Schaal M."/>
            <person name="Overmann J."/>
            <person name="Smalla K."/>
        </authorList>
    </citation>
    <scope>NUCLEOTIDE SEQUENCE [LARGE SCALE GENOMIC DNA]</scope>
    <source>
        <strain evidence="2">1078</strain>
        <plasmid evidence="2">unnamed1</plasmid>
    </source>
</reference>
<reference evidence="1 2" key="1">
    <citation type="journal article" date="2018" name="Sci. Rep.">
        <title>Rhizobium tumorigenes sp. nov., a novel plant tumorigenic bacterium isolated from cane gall tumors on thornless blackberry.</title>
        <authorList>
            <person name="Kuzmanovi N."/>
            <person name="Smalla K."/>
            <person name="Gronow S."/>
            <person name="PuBawska J."/>
        </authorList>
    </citation>
    <scope>NUCLEOTIDE SEQUENCE [LARGE SCALE GENOMIC DNA]</scope>
    <source>
        <strain evidence="1 2">1078</strain>
    </source>
</reference>
<evidence type="ECO:0000313" key="2">
    <source>
        <dbReference type="Proteomes" id="UP000249499"/>
    </source>
</evidence>
<dbReference type="EMBL" id="CP117258">
    <property type="protein sequence ID" value="WFR98651.1"/>
    <property type="molecule type" value="Genomic_DNA"/>
</dbReference>
<evidence type="ECO:0000313" key="1">
    <source>
        <dbReference type="EMBL" id="WFR98651.1"/>
    </source>
</evidence>
<gene>
    <name evidence="1" type="ORF">PR017_25405</name>
</gene>
<dbReference type="RefSeq" id="WP_111221439.1">
    <property type="nucleotide sequence ID" value="NZ_CP117258.1"/>
</dbReference>
<sequence length="88" mass="10465">MIESQTRQADWRRANPMKYNAHLAVQRAIVAGDLEKLGCEVCGHDAVDAHHDEYDEPLRVRWLCRRHHTRLHRYGEDMFPLRSKTDQR</sequence>
<accession>A0AAF1KWH4</accession>
<protein>
    <submittedName>
        <fullName evidence="1">Uncharacterized protein</fullName>
    </submittedName>
</protein>
<keyword evidence="1" id="KW-0614">Plasmid</keyword>
<dbReference type="AlphaFoldDB" id="A0AAF1KWH4"/>
<geneLocation type="plasmid" evidence="1 2">
    <name>unnamed1</name>
</geneLocation>
<keyword evidence="2" id="KW-1185">Reference proteome</keyword>
<proteinExistence type="predicted"/>
<dbReference type="Proteomes" id="UP000249499">
    <property type="component" value="Plasmid unnamed1"/>
</dbReference>
<name>A0AAF1KWH4_9HYPH</name>
<dbReference type="KEGG" id="rtu:PR017_25405"/>